<gene>
    <name evidence="2" type="ORF">QJ043_05500</name>
</gene>
<dbReference type="Gene3D" id="2.60.120.10">
    <property type="entry name" value="Jelly Rolls"/>
    <property type="match status" value="2"/>
</dbReference>
<proteinExistence type="predicted"/>
<protein>
    <submittedName>
        <fullName evidence="2">Cupin domain-containing protein</fullName>
    </submittedName>
</protein>
<accession>A0ABT6ZKF8</accession>
<dbReference type="InterPro" id="IPR013096">
    <property type="entry name" value="Cupin_2"/>
</dbReference>
<dbReference type="InterPro" id="IPR014710">
    <property type="entry name" value="RmlC-like_jellyroll"/>
</dbReference>
<comment type="caution">
    <text evidence="2">The sequence shown here is derived from an EMBL/GenBank/DDBJ whole genome shotgun (WGS) entry which is preliminary data.</text>
</comment>
<dbReference type="PANTHER" id="PTHR37694:SF1">
    <property type="entry name" value="SLR8022 PROTEIN"/>
    <property type="match status" value="1"/>
</dbReference>
<dbReference type="RefSeq" id="WP_283713678.1">
    <property type="nucleotide sequence ID" value="NZ_JASJEW010000006.1"/>
</dbReference>
<feature type="domain" description="Cupin type-2" evidence="1">
    <location>
        <begin position="149"/>
        <end position="211"/>
    </location>
</feature>
<dbReference type="PANTHER" id="PTHR37694">
    <property type="entry name" value="SLR8022 PROTEIN"/>
    <property type="match status" value="1"/>
</dbReference>
<evidence type="ECO:0000313" key="3">
    <source>
        <dbReference type="Proteomes" id="UP001431693"/>
    </source>
</evidence>
<evidence type="ECO:0000313" key="2">
    <source>
        <dbReference type="EMBL" id="MDJ1129535.1"/>
    </source>
</evidence>
<dbReference type="Proteomes" id="UP001431693">
    <property type="component" value="Unassembled WGS sequence"/>
</dbReference>
<dbReference type="Pfam" id="PF07883">
    <property type="entry name" value="Cupin_2"/>
    <property type="match status" value="1"/>
</dbReference>
<evidence type="ECO:0000259" key="1">
    <source>
        <dbReference type="Pfam" id="PF07883"/>
    </source>
</evidence>
<keyword evidence="3" id="KW-1185">Reference proteome</keyword>
<dbReference type="CDD" id="cd02230">
    <property type="entry name" value="cupin_HP0902-like"/>
    <property type="match status" value="1"/>
</dbReference>
<dbReference type="SUPFAM" id="SSF51182">
    <property type="entry name" value="RmlC-like cupins"/>
    <property type="match status" value="2"/>
</dbReference>
<reference evidence="2" key="1">
    <citation type="submission" date="2023-05" db="EMBL/GenBank/DDBJ databases">
        <title>[olsenella] sp. nov., isolated from a pig farm feces dump.</title>
        <authorList>
            <person name="Chang Y.-H."/>
        </authorList>
    </citation>
    <scope>NUCLEOTIDE SEQUENCE</scope>
    <source>
        <strain evidence="2">YH-ols2217</strain>
    </source>
</reference>
<dbReference type="EMBL" id="JASJEX010000002">
    <property type="protein sequence ID" value="MDJ1129535.1"/>
    <property type="molecule type" value="Genomic_DNA"/>
</dbReference>
<name>A0ABT6ZKF8_9ACTN</name>
<dbReference type="InterPro" id="IPR011051">
    <property type="entry name" value="RmlC_Cupin_sf"/>
</dbReference>
<organism evidence="2 3">
    <name type="scientific">Kribbibacterium absianum</name>
    <dbReference type="NCBI Taxonomy" id="3044210"/>
    <lineage>
        <taxon>Bacteria</taxon>
        <taxon>Bacillati</taxon>
        <taxon>Actinomycetota</taxon>
        <taxon>Coriobacteriia</taxon>
        <taxon>Coriobacteriales</taxon>
        <taxon>Kribbibacteriaceae</taxon>
        <taxon>Kribbibacterium</taxon>
    </lineage>
</organism>
<sequence length="218" mass="22905">MSLQTGEVVDLHKGHAPVAGCTVSSELIAGDQVSLTCFSLAEHTDISAESYPTDALYLGLSGEVQVTLPDGAKPRLREGSVLAVPANQATGFEALQDAVYLEVRSAAPLALGPELEAGQAYELPDLAPYGSGQIVNRDIAKSDHLKLMVMAFDQGTGLSPHRAPGQAVVFALDGEAIIGYEGEEHRLHAGEQFSFAKGALHSVTAVTPFRMALLLALQ</sequence>